<evidence type="ECO:0000256" key="5">
    <source>
        <dbReference type="ARBA" id="ARBA00022801"/>
    </source>
</evidence>
<dbReference type="FunFam" id="3.90.70.10:FF:000118">
    <property type="entry name" value="Ubiquitin carboxyl-terminal hydrolase 25"/>
    <property type="match status" value="1"/>
</dbReference>
<comment type="function">
    <text evidence="7">Recognizes and hydrolyzes the peptide bond at the C-terminal Gly of ubiquitin. Involved in the processing of poly-ubiquitin precursors as well as that of ubiquitinated proteins.</text>
</comment>
<dbReference type="GO" id="GO:0004843">
    <property type="term" value="F:cysteine-type deubiquitinase activity"/>
    <property type="evidence" value="ECO:0007669"/>
    <property type="project" value="UniProtKB-UniRule"/>
</dbReference>
<dbReference type="GO" id="GO:0005829">
    <property type="term" value="C:cytosol"/>
    <property type="evidence" value="ECO:0007669"/>
    <property type="project" value="TreeGrafter"/>
</dbReference>
<evidence type="ECO:0000256" key="2">
    <source>
        <dbReference type="ARBA" id="ARBA00009085"/>
    </source>
</evidence>
<dbReference type="Proteomes" id="UP000594263">
    <property type="component" value="Unplaced"/>
</dbReference>
<dbReference type="Gene3D" id="3.90.70.10">
    <property type="entry name" value="Cysteine proteinases"/>
    <property type="match status" value="1"/>
</dbReference>
<evidence type="ECO:0000256" key="6">
    <source>
        <dbReference type="ARBA" id="ARBA00022807"/>
    </source>
</evidence>
<sequence length="660" mass="73545">MAFKLQMNWQTTLLNQKRKTGPPLGLRNQGNTCYLNSVLQCLTYTPPLANFCLNHLHTSNCDIALEGNKKRDCPFCILEKRIARSLSTELSLDTPAKINNCLRIFADHFRCGRQEDAHEFLRYVIDACHNTCLRIKKLSCKGGDFLNDNTVVKEIFGGALQSQVKCLTCGNESNKVDEIMDLSLDVVRSSSVKDALHKFFLPEVLDGNNKYKCENCKTFVSARKQMSILQAPNVLVIQLKRFEGIFGGKIDKDIAFEEVLVLSSFICKATTDQHQDYKLFGTIVHSGYSPESGHYYAYVKDAVGRWYCCNDSFVTLSSLQEVLSEKVYILFFSRTNQRASPTGTYFSSNGILSSASSGTNKPCTVNGNKSCISHGNGNGNGNGITKIPKTVDSDKKLLSTLIAEDSLVGTSSTLLKIDRIQMKFSLGTSGSKRVSATSDLKQNMSKDQVLKKNGEMGRTYHVKGNESDKTLIRLPAQDYCSGKDKRTEVNNKFIAASQDSKTSISCLPSQHSLACGSSEVSSELTDARKYESQGLHNGVRSYPSNSRLKRKSSDENSNCTLLSEALDSCSRLWEFRHTLQAEASLNLRSCGWSDEVYRFMRERKKLHVLGESSQLEGAELRKKLIAEAKSNFVSQVPEALKWKLVEMLESCSQMKQTADT</sequence>
<reference evidence="10" key="1">
    <citation type="submission" date="2021-01" db="UniProtKB">
        <authorList>
            <consortium name="EnsemblPlants"/>
        </authorList>
    </citation>
    <scope>IDENTIFICATION</scope>
</reference>
<evidence type="ECO:0000256" key="8">
    <source>
        <dbReference type="SAM" id="MobiDB-lite"/>
    </source>
</evidence>
<organism evidence="10 11">
    <name type="scientific">Kalanchoe fedtschenkoi</name>
    <name type="common">Lavender scallops</name>
    <name type="synonym">South American air plant</name>
    <dbReference type="NCBI Taxonomy" id="63787"/>
    <lineage>
        <taxon>Eukaryota</taxon>
        <taxon>Viridiplantae</taxon>
        <taxon>Streptophyta</taxon>
        <taxon>Embryophyta</taxon>
        <taxon>Tracheophyta</taxon>
        <taxon>Spermatophyta</taxon>
        <taxon>Magnoliopsida</taxon>
        <taxon>eudicotyledons</taxon>
        <taxon>Gunneridae</taxon>
        <taxon>Pentapetalae</taxon>
        <taxon>Saxifragales</taxon>
        <taxon>Crassulaceae</taxon>
        <taxon>Kalanchoe</taxon>
    </lineage>
</organism>
<evidence type="ECO:0000256" key="7">
    <source>
        <dbReference type="RuleBase" id="RU366025"/>
    </source>
</evidence>
<dbReference type="InterPro" id="IPR050164">
    <property type="entry name" value="Peptidase_C19"/>
</dbReference>
<dbReference type="PROSITE" id="PS00973">
    <property type="entry name" value="USP_2"/>
    <property type="match status" value="1"/>
</dbReference>
<dbReference type="SUPFAM" id="SSF54001">
    <property type="entry name" value="Cysteine proteinases"/>
    <property type="match status" value="1"/>
</dbReference>
<dbReference type="InterPro" id="IPR028889">
    <property type="entry name" value="USP"/>
</dbReference>
<dbReference type="EnsemblPlants" id="Kaladp0192s0036.1.v1.1">
    <property type="protein sequence ID" value="Kaladp0192s0036.1.v1.1"/>
    <property type="gene ID" value="Kaladp0192s0036.v1.1"/>
</dbReference>
<dbReference type="GO" id="GO:0006508">
    <property type="term" value="P:proteolysis"/>
    <property type="evidence" value="ECO:0007669"/>
    <property type="project" value="UniProtKB-KW"/>
</dbReference>
<dbReference type="PANTHER" id="PTHR24006">
    <property type="entry name" value="UBIQUITIN CARBOXYL-TERMINAL HYDROLASE"/>
    <property type="match status" value="1"/>
</dbReference>
<keyword evidence="5 7" id="KW-0378">Hydrolase</keyword>
<evidence type="ECO:0000313" key="10">
    <source>
        <dbReference type="EnsemblPlants" id="Kaladp0192s0036.1.v1.1"/>
    </source>
</evidence>
<proteinExistence type="inferred from homology"/>
<keyword evidence="6 7" id="KW-0788">Thiol protease</keyword>
<evidence type="ECO:0000313" key="11">
    <source>
        <dbReference type="Proteomes" id="UP000594263"/>
    </source>
</evidence>
<dbReference type="InterPro" id="IPR018200">
    <property type="entry name" value="USP_CS"/>
</dbReference>
<comment type="similarity">
    <text evidence="2 7">Belongs to the peptidase C19 family.</text>
</comment>
<feature type="region of interest" description="Disordered" evidence="8">
    <location>
        <begin position="532"/>
        <end position="553"/>
    </location>
</feature>
<dbReference type="EC" id="3.4.19.12" evidence="7"/>
<dbReference type="Gramene" id="Kaladp0192s0036.1.v1.1">
    <property type="protein sequence ID" value="Kaladp0192s0036.1.v1.1"/>
    <property type="gene ID" value="Kaladp0192s0036.v1.1"/>
</dbReference>
<evidence type="ECO:0000256" key="3">
    <source>
        <dbReference type="ARBA" id="ARBA00022670"/>
    </source>
</evidence>
<keyword evidence="4 7" id="KW-0833">Ubl conjugation pathway</keyword>
<evidence type="ECO:0000256" key="1">
    <source>
        <dbReference type="ARBA" id="ARBA00000707"/>
    </source>
</evidence>
<dbReference type="Pfam" id="PF00443">
    <property type="entry name" value="UCH"/>
    <property type="match status" value="1"/>
</dbReference>
<dbReference type="GO" id="GO:0016579">
    <property type="term" value="P:protein deubiquitination"/>
    <property type="evidence" value="ECO:0007669"/>
    <property type="project" value="InterPro"/>
</dbReference>
<dbReference type="PANTHER" id="PTHR24006:SF758">
    <property type="entry name" value="UBIQUITIN CARBOXYL-TERMINAL HYDROLASE 36"/>
    <property type="match status" value="1"/>
</dbReference>
<evidence type="ECO:0000259" key="9">
    <source>
        <dbReference type="PROSITE" id="PS50235"/>
    </source>
</evidence>
<evidence type="ECO:0000256" key="4">
    <source>
        <dbReference type="ARBA" id="ARBA00022786"/>
    </source>
</evidence>
<dbReference type="InterPro" id="IPR038765">
    <property type="entry name" value="Papain-like_cys_pep_sf"/>
</dbReference>
<keyword evidence="3 7" id="KW-0645">Protease</keyword>
<feature type="domain" description="USP" evidence="9">
    <location>
        <begin position="24"/>
        <end position="335"/>
    </location>
</feature>
<accession>A0A7N0V9J0</accession>
<dbReference type="PROSITE" id="PS00972">
    <property type="entry name" value="USP_1"/>
    <property type="match status" value="1"/>
</dbReference>
<name>A0A7N0V9J0_KALFE</name>
<comment type="catalytic activity">
    <reaction evidence="1 7">
        <text>Thiol-dependent hydrolysis of ester, thioester, amide, peptide and isopeptide bonds formed by the C-terminal Gly of ubiquitin (a 76-residue protein attached to proteins as an intracellular targeting signal).</text>
        <dbReference type="EC" id="3.4.19.12"/>
    </reaction>
</comment>
<dbReference type="CDD" id="cd02661">
    <property type="entry name" value="Peptidase_C19E"/>
    <property type="match status" value="1"/>
</dbReference>
<dbReference type="AlphaFoldDB" id="A0A7N0V9J0"/>
<dbReference type="PROSITE" id="PS50235">
    <property type="entry name" value="USP_3"/>
    <property type="match status" value="1"/>
</dbReference>
<keyword evidence="11" id="KW-1185">Reference proteome</keyword>
<dbReference type="InterPro" id="IPR001394">
    <property type="entry name" value="Peptidase_C19_UCH"/>
</dbReference>
<dbReference type="GO" id="GO:0005634">
    <property type="term" value="C:nucleus"/>
    <property type="evidence" value="ECO:0007669"/>
    <property type="project" value="TreeGrafter"/>
</dbReference>
<protein>
    <recommendedName>
        <fullName evidence="7">Ubiquitin carboxyl-terminal hydrolase</fullName>
        <ecNumber evidence="7">3.4.19.12</ecNumber>
    </recommendedName>
</protein>